<reference evidence="1 2" key="1">
    <citation type="submission" date="2014-04" db="EMBL/GenBank/DDBJ databases">
        <authorList>
            <consortium name="DOE Joint Genome Institute"/>
            <person name="Kuo A."/>
            <person name="Girlanda M."/>
            <person name="Perotto S."/>
            <person name="Kohler A."/>
            <person name="Nagy L.G."/>
            <person name="Floudas D."/>
            <person name="Copeland A."/>
            <person name="Barry K.W."/>
            <person name="Cichocki N."/>
            <person name="Veneault-Fourrey C."/>
            <person name="LaButti K."/>
            <person name="Lindquist E.A."/>
            <person name="Lipzen A."/>
            <person name="Lundell T."/>
            <person name="Morin E."/>
            <person name="Murat C."/>
            <person name="Sun H."/>
            <person name="Tunlid A."/>
            <person name="Henrissat B."/>
            <person name="Grigoriev I.V."/>
            <person name="Hibbett D.S."/>
            <person name="Martin F."/>
            <person name="Nordberg H.P."/>
            <person name="Cantor M.N."/>
            <person name="Hua S.X."/>
        </authorList>
    </citation>
    <scope>NUCLEOTIDE SEQUENCE [LARGE SCALE GENOMIC DNA]</scope>
    <source>
        <strain evidence="1 2">MUT 4182</strain>
    </source>
</reference>
<evidence type="ECO:0000313" key="1">
    <source>
        <dbReference type="EMBL" id="KIO18194.1"/>
    </source>
</evidence>
<organism evidence="1 2">
    <name type="scientific">Tulasnella calospora MUT 4182</name>
    <dbReference type="NCBI Taxonomy" id="1051891"/>
    <lineage>
        <taxon>Eukaryota</taxon>
        <taxon>Fungi</taxon>
        <taxon>Dikarya</taxon>
        <taxon>Basidiomycota</taxon>
        <taxon>Agaricomycotina</taxon>
        <taxon>Agaricomycetes</taxon>
        <taxon>Cantharellales</taxon>
        <taxon>Tulasnellaceae</taxon>
        <taxon>Tulasnella</taxon>
    </lineage>
</organism>
<protein>
    <submittedName>
        <fullName evidence="1">Uncharacterized protein</fullName>
    </submittedName>
</protein>
<reference evidence="2" key="2">
    <citation type="submission" date="2015-01" db="EMBL/GenBank/DDBJ databases">
        <title>Evolutionary Origins and Diversification of the Mycorrhizal Mutualists.</title>
        <authorList>
            <consortium name="DOE Joint Genome Institute"/>
            <consortium name="Mycorrhizal Genomics Consortium"/>
            <person name="Kohler A."/>
            <person name="Kuo A."/>
            <person name="Nagy L.G."/>
            <person name="Floudas D."/>
            <person name="Copeland A."/>
            <person name="Barry K.W."/>
            <person name="Cichocki N."/>
            <person name="Veneault-Fourrey C."/>
            <person name="LaButti K."/>
            <person name="Lindquist E.A."/>
            <person name="Lipzen A."/>
            <person name="Lundell T."/>
            <person name="Morin E."/>
            <person name="Murat C."/>
            <person name="Riley R."/>
            <person name="Ohm R."/>
            <person name="Sun H."/>
            <person name="Tunlid A."/>
            <person name="Henrissat B."/>
            <person name="Grigoriev I.V."/>
            <person name="Hibbett D.S."/>
            <person name="Martin F."/>
        </authorList>
    </citation>
    <scope>NUCLEOTIDE SEQUENCE [LARGE SCALE GENOMIC DNA]</scope>
    <source>
        <strain evidence="2">MUT 4182</strain>
    </source>
</reference>
<dbReference type="Proteomes" id="UP000054248">
    <property type="component" value="Unassembled WGS sequence"/>
</dbReference>
<dbReference type="AlphaFoldDB" id="A0A0C3Q5B4"/>
<accession>A0A0C3Q5B4</accession>
<name>A0A0C3Q5B4_9AGAM</name>
<gene>
    <name evidence="1" type="ORF">M407DRAFT_32131</name>
</gene>
<proteinExistence type="predicted"/>
<evidence type="ECO:0000313" key="2">
    <source>
        <dbReference type="Proteomes" id="UP000054248"/>
    </source>
</evidence>
<dbReference type="HOGENOM" id="CLU_1994294_0_0_1"/>
<dbReference type="EMBL" id="KN823305">
    <property type="protein sequence ID" value="KIO18194.1"/>
    <property type="molecule type" value="Genomic_DNA"/>
</dbReference>
<sequence length="125" mass="13738">MTEAENVPEYLRKLSTTRLEACECETGCPSCIEAANCRSGYLVTNKLGAKLVLRGILDLPIDEDEIPDPDPEVAFNMPETVVEATNVKARAKIEVEDLEDVQVENDHGQALLPDGAALTRTLRIR</sequence>
<keyword evidence="2" id="KW-1185">Reference proteome</keyword>